<keyword evidence="12" id="KW-1185">Reference proteome</keyword>
<evidence type="ECO:0000256" key="4">
    <source>
        <dbReference type="ARBA" id="ARBA00022448"/>
    </source>
</evidence>
<name>A0A1G6CI58_EUBOX</name>
<evidence type="ECO:0000256" key="10">
    <source>
        <dbReference type="HAMAP-Rule" id="MF_00815"/>
    </source>
</evidence>
<keyword evidence="6 10" id="KW-0406">Ion transport</keyword>
<dbReference type="PANTHER" id="PTHR11693">
    <property type="entry name" value="ATP SYNTHASE GAMMA CHAIN"/>
    <property type="match status" value="1"/>
</dbReference>
<evidence type="ECO:0000256" key="6">
    <source>
        <dbReference type="ARBA" id="ARBA00023065"/>
    </source>
</evidence>
<evidence type="ECO:0000256" key="7">
    <source>
        <dbReference type="ARBA" id="ARBA00023136"/>
    </source>
</evidence>
<dbReference type="InterPro" id="IPR023632">
    <property type="entry name" value="ATP_synth_F1_gsu_CS"/>
</dbReference>
<dbReference type="SUPFAM" id="SSF52943">
    <property type="entry name" value="ATP synthase (F1-ATPase), gamma subunit"/>
    <property type="match status" value="1"/>
</dbReference>
<dbReference type="CDD" id="cd12151">
    <property type="entry name" value="F1-ATPase_gamma"/>
    <property type="match status" value="1"/>
</dbReference>
<evidence type="ECO:0000256" key="5">
    <source>
        <dbReference type="ARBA" id="ARBA00022781"/>
    </source>
</evidence>
<evidence type="ECO:0000313" key="11">
    <source>
        <dbReference type="EMBL" id="SDB32593.1"/>
    </source>
</evidence>
<dbReference type="PROSITE" id="PS00153">
    <property type="entry name" value="ATPASE_GAMMA"/>
    <property type="match status" value="1"/>
</dbReference>
<dbReference type="AlphaFoldDB" id="A0A1G6CI58"/>
<keyword evidence="9 10" id="KW-0066">ATP synthesis</keyword>
<evidence type="ECO:0000256" key="9">
    <source>
        <dbReference type="ARBA" id="ARBA00023310"/>
    </source>
</evidence>
<dbReference type="InterPro" id="IPR035968">
    <property type="entry name" value="ATP_synth_F1_ATPase_gsu"/>
</dbReference>
<evidence type="ECO:0000256" key="8">
    <source>
        <dbReference type="ARBA" id="ARBA00023196"/>
    </source>
</evidence>
<keyword evidence="5 10" id="KW-0375">Hydrogen ion transport</keyword>
<gene>
    <name evidence="10" type="primary">atpG</name>
    <name evidence="11" type="ORF">SAMN02910417_02412</name>
</gene>
<dbReference type="Gene3D" id="3.40.1380.10">
    <property type="match status" value="1"/>
</dbReference>
<dbReference type="EMBL" id="FMXR01000020">
    <property type="protein sequence ID" value="SDB32593.1"/>
    <property type="molecule type" value="Genomic_DNA"/>
</dbReference>
<keyword evidence="4 10" id="KW-0813">Transport</keyword>
<evidence type="ECO:0000256" key="1">
    <source>
        <dbReference type="ARBA" id="ARBA00003456"/>
    </source>
</evidence>
<dbReference type="InterPro" id="IPR000131">
    <property type="entry name" value="ATP_synth_F1_gsu"/>
</dbReference>
<evidence type="ECO:0000313" key="12">
    <source>
        <dbReference type="Proteomes" id="UP000199228"/>
    </source>
</evidence>
<dbReference type="Gene3D" id="1.10.287.80">
    <property type="entry name" value="ATP synthase, gamma subunit, helix hairpin domain"/>
    <property type="match status" value="1"/>
</dbReference>
<dbReference type="NCBIfam" id="TIGR01146">
    <property type="entry name" value="ATPsyn_F1gamma"/>
    <property type="match status" value="1"/>
</dbReference>
<keyword evidence="7 10" id="KW-0472">Membrane</keyword>
<protein>
    <recommendedName>
        <fullName evidence="10">ATP synthase gamma chain</fullName>
    </recommendedName>
    <alternativeName>
        <fullName evidence="10">ATP synthase F1 sector gamma subunit</fullName>
    </alternativeName>
    <alternativeName>
        <fullName evidence="10">F-ATPase gamma subunit</fullName>
    </alternativeName>
</protein>
<keyword evidence="8 10" id="KW-0139">CF(1)</keyword>
<keyword evidence="10" id="KW-1003">Cell membrane</keyword>
<dbReference type="PRINTS" id="PR00126">
    <property type="entry name" value="ATPASEGAMMA"/>
</dbReference>
<dbReference type="GO" id="GO:0005524">
    <property type="term" value="F:ATP binding"/>
    <property type="evidence" value="ECO:0007669"/>
    <property type="project" value="UniProtKB-UniRule"/>
</dbReference>
<comment type="similarity">
    <text evidence="3 10">Belongs to the ATPase gamma chain family.</text>
</comment>
<dbReference type="HAMAP" id="MF_00815">
    <property type="entry name" value="ATP_synth_gamma_bact"/>
    <property type="match status" value="1"/>
</dbReference>
<proteinExistence type="inferred from homology"/>
<comment type="subcellular location">
    <subcellularLocation>
        <location evidence="10">Cell membrane</location>
        <topology evidence="10">Peripheral membrane protein</topology>
    </subcellularLocation>
    <subcellularLocation>
        <location evidence="2">Membrane</location>
        <topology evidence="2">Peripheral membrane protein</topology>
    </subcellularLocation>
</comment>
<organism evidence="11 12">
    <name type="scientific">Eubacterium oxidoreducens</name>
    <dbReference type="NCBI Taxonomy" id="1732"/>
    <lineage>
        <taxon>Bacteria</taxon>
        <taxon>Bacillati</taxon>
        <taxon>Bacillota</taxon>
        <taxon>Clostridia</taxon>
        <taxon>Eubacteriales</taxon>
        <taxon>Eubacteriaceae</taxon>
        <taxon>Eubacterium</taxon>
    </lineage>
</organism>
<dbReference type="OrthoDB" id="9812769at2"/>
<reference evidence="11 12" key="1">
    <citation type="submission" date="2016-10" db="EMBL/GenBank/DDBJ databases">
        <authorList>
            <person name="de Groot N.N."/>
        </authorList>
    </citation>
    <scope>NUCLEOTIDE SEQUENCE [LARGE SCALE GENOMIC DNA]</scope>
    <source>
        <strain evidence="11 12">DSM 3217</strain>
    </source>
</reference>
<dbReference type="GO" id="GO:0042777">
    <property type="term" value="P:proton motive force-driven plasma membrane ATP synthesis"/>
    <property type="evidence" value="ECO:0007669"/>
    <property type="project" value="UniProtKB-UniRule"/>
</dbReference>
<comment type="function">
    <text evidence="1 10">Produces ATP from ADP in the presence of a proton gradient across the membrane. The gamma chain is believed to be important in regulating ATPase activity and the flow of protons through the CF(0) complex.</text>
</comment>
<evidence type="ECO:0000256" key="2">
    <source>
        <dbReference type="ARBA" id="ARBA00004170"/>
    </source>
</evidence>
<dbReference type="STRING" id="1732.SAMN02910417_02412"/>
<comment type="subunit">
    <text evidence="10">F-type ATPases have 2 components, CF(1) - the catalytic core - and CF(0) - the membrane proton channel. CF(1) has five subunits: alpha(3), beta(3), gamma(1), delta(1), epsilon(1). CF(0) has three main subunits: a, b and c.</text>
</comment>
<dbReference type="Pfam" id="PF00231">
    <property type="entry name" value="ATP-synt"/>
    <property type="match status" value="1"/>
</dbReference>
<dbReference type="GO" id="GO:0046933">
    <property type="term" value="F:proton-transporting ATP synthase activity, rotational mechanism"/>
    <property type="evidence" value="ECO:0007669"/>
    <property type="project" value="UniProtKB-UniRule"/>
</dbReference>
<dbReference type="GO" id="GO:0045259">
    <property type="term" value="C:proton-transporting ATP synthase complex"/>
    <property type="evidence" value="ECO:0007669"/>
    <property type="project" value="UniProtKB-KW"/>
</dbReference>
<evidence type="ECO:0000256" key="3">
    <source>
        <dbReference type="ARBA" id="ARBA00007681"/>
    </source>
</evidence>
<dbReference type="RefSeq" id="WP_090174607.1">
    <property type="nucleotide sequence ID" value="NZ_FMXR01000020.1"/>
</dbReference>
<dbReference type="PANTHER" id="PTHR11693:SF22">
    <property type="entry name" value="ATP SYNTHASE SUBUNIT GAMMA, MITOCHONDRIAL"/>
    <property type="match status" value="1"/>
</dbReference>
<dbReference type="GO" id="GO:0005886">
    <property type="term" value="C:plasma membrane"/>
    <property type="evidence" value="ECO:0007669"/>
    <property type="project" value="UniProtKB-SubCell"/>
</dbReference>
<dbReference type="Proteomes" id="UP000199228">
    <property type="component" value="Unassembled WGS sequence"/>
</dbReference>
<sequence length="295" mass="33721">MAGSKEIQNRMRSIRDTMKITNAMYMISSSKMKKAKAALERTEPFFVEQQNAVASILEDIPQLDSVFFTRGAGIEAKELRRAYIVVTADKGLAGAYNHNVLKMTEKLLLQGEKNKLYVVGETGRQYFARRGIDMDATFNYTVQSPTLHRSRIIADKVMEDFNLNLVDEFYIVYTKMINAFKMEPQMWKLLPLVRTDFELEEDSAYEETFEYHPSVDAVLEHLVPDIISGYIYGALVESYACEQNSRMIAMQSATDSAHEMLHELEMEYNRSRQAAITQEITEVIAGAKSQKNKNS</sequence>
<accession>A0A1G6CI58</accession>